<name>A0ABW8UQY0_9RHOB</name>
<protein>
    <submittedName>
        <fullName evidence="1">Uncharacterized protein</fullName>
    </submittedName>
</protein>
<evidence type="ECO:0000313" key="1">
    <source>
        <dbReference type="EMBL" id="MFL4469501.1"/>
    </source>
</evidence>
<dbReference type="EMBL" id="JBHDIY010000002">
    <property type="protein sequence ID" value="MFL4469501.1"/>
    <property type="molecule type" value="Genomic_DNA"/>
</dbReference>
<sequence>MTTRAELDPLNFRDGQSLTVVEVQADALNNMADQLARDTRVRRASNSAIIACGRAIFTPGRSAACGFGAERRGLFGQDRTEPVELVPAVALVDSIQDMTGQMDTLETGLPAMIVEQDAKLAELNQRRAEGAVSQAEFDMEVAQINRTRARIADALAVTAAQAEQANINMQTASRRGQVGLGWHLSATAQLAQEAKVARAQLGLLEGPAPAPQDYVASNLNAYASDAAITHVPRSGEFR</sequence>
<keyword evidence="2" id="KW-1185">Reference proteome</keyword>
<gene>
    <name evidence="1" type="ORF">ACERZ8_06320</name>
</gene>
<proteinExistence type="predicted"/>
<comment type="caution">
    <text evidence="1">The sequence shown here is derived from an EMBL/GenBank/DDBJ whole genome shotgun (WGS) entry which is preliminary data.</text>
</comment>
<evidence type="ECO:0000313" key="2">
    <source>
        <dbReference type="Proteomes" id="UP001627408"/>
    </source>
</evidence>
<organism evidence="1 2">
    <name type="scientific">Tateyamaria armeniaca</name>
    <dbReference type="NCBI Taxonomy" id="2518930"/>
    <lineage>
        <taxon>Bacteria</taxon>
        <taxon>Pseudomonadati</taxon>
        <taxon>Pseudomonadota</taxon>
        <taxon>Alphaproteobacteria</taxon>
        <taxon>Rhodobacterales</taxon>
        <taxon>Roseobacteraceae</taxon>
        <taxon>Tateyamaria</taxon>
    </lineage>
</organism>
<accession>A0ABW8UQY0</accession>
<reference evidence="1 2" key="1">
    <citation type="submission" date="2024-08" db="EMBL/GenBank/DDBJ databases">
        <title>Tateyamaria sp. nov., isolated from marine algae.</title>
        <authorList>
            <person name="Choi B.J."/>
            <person name="Kim J.M."/>
            <person name="Lee J.K."/>
            <person name="Choi D.G."/>
            <person name="Bayburt H."/>
            <person name="Baek J.H."/>
            <person name="Han D.M."/>
            <person name="Jeon C.O."/>
        </authorList>
    </citation>
    <scope>NUCLEOTIDE SEQUENCE [LARGE SCALE GENOMIC DNA]</scope>
    <source>
        <strain evidence="1 2">KMU-156</strain>
    </source>
</reference>
<dbReference type="Proteomes" id="UP001627408">
    <property type="component" value="Unassembled WGS sequence"/>
</dbReference>
<dbReference type="RefSeq" id="WP_407591348.1">
    <property type="nucleotide sequence ID" value="NZ_JBHDIY010000002.1"/>
</dbReference>